<keyword evidence="2" id="KW-1185">Reference proteome</keyword>
<dbReference type="InParanoid" id="A0A2P6MR94"/>
<comment type="caution">
    <text evidence="1">The sequence shown here is derived from an EMBL/GenBank/DDBJ whole genome shotgun (WGS) entry which is preliminary data.</text>
</comment>
<protein>
    <submittedName>
        <fullName evidence="1">Uncharacterized protein</fullName>
    </submittedName>
</protein>
<proteinExistence type="predicted"/>
<dbReference type="EMBL" id="MDYQ01000487">
    <property type="protein sequence ID" value="PRP74210.1"/>
    <property type="molecule type" value="Genomic_DNA"/>
</dbReference>
<dbReference type="Proteomes" id="UP000241769">
    <property type="component" value="Unassembled WGS sequence"/>
</dbReference>
<dbReference type="AlphaFoldDB" id="A0A2P6MR94"/>
<accession>A0A2P6MR94</accession>
<reference evidence="1 2" key="1">
    <citation type="journal article" date="2018" name="Genome Biol. Evol.">
        <title>Multiple Roots of Fruiting Body Formation in Amoebozoa.</title>
        <authorList>
            <person name="Hillmann F."/>
            <person name="Forbes G."/>
            <person name="Novohradska S."/>
            <person name="Ferling I."/>
            <person name="Riege K."/>
            <person name="Groth M."/>
            <person name="Westermann M."/>
            <person name="Marz M."/>
            <person name="Spaller T."/>
            <person name="Winckler T."/>
            <person name="Schaap P."/>
            <person name="Glockner G."/>
        </authorList>
    </citation>
    <scope>NUCLEOTIDE SEQUENCE [LARGE SCALE GENOMIC DNA]</scope>
    <source>
        <strain evidence="1 2">Jena</strain>
    </source>
</reference>
<evidence type="ECO:0000313" key="1">
    <source>
        <dbReference type="EMBL" id="PRP74210.1"/>
    </source>
</evidence>
<organism evidence="1 2">
    <name type="scientific">Planoprotostelium fungivorum</name>
    <dbReference type="NCBI Taxonomy" id="1890364"/>
    <lineage>
        <taxon>Eukaryota</taxon>
        <taxon>Amoebozoa</taxon>
        <taxon>Evosea</taxon>
        <taxon>Variosea</taxon>
        <taxon>Cavosteliida</taxon>
        <taxon>Cavosteliaceae</taxon>
        <taxon>Planoprotostelium</taxon>
    </lineage>
</organism>
<sequence>MLPSSFVYSEHALADNHCPGFGNGTMAEQILQKTVVAILDLVTVANNQIPQPI</sequence>
<evidence type="ECO:0000313" key="2">
    <source>
        <dbReference type="Proteomes" id="UP000241769"/>
    </source>
</evidence>
<gene>
    <name evidence="1" type="ORF">PROFUN_16295</name>
</gene>
<name>A0A2P6MR94_9EUKA</name>